<keyword evidence="4" id="KW-1185">Reference proteome</keyword>
<dbReference type="NCBIfam" id="TIGR00756">
    <property type="entry name" value="PPR"/>
    <property type="match status" value="2"/>
</dbReference>
<evidence type="ECO:0000256" key="2">
    <source>
        <dbReference type="PROSITE-ProRule" id="PRU00708"/>
    </source>
</evidence>
<dbReference type="GO" id="GO:0009451">
    <property type="term" value="P:RNA modification"/>
    <property type="evidence" value="ECO:0007669"/>
    <property type="project" value="InterPro"/>
</dbReference>
<protein>
    <recommendedName>
        <fullName evidence="5">Pentatricopeptide repeat-containing protein</fullName>
    </recommendedName>
</protein>
<sequence length="315" mass="35401">MAGRELHAHALRSGFEINLSVNNALIGFYRKCGNVKNVVVLFERMPVKDVITWTEMVTTYMEFGLVESAVEFLYRMPVKNCVSYNALLAGFCQNGEASRALGLFCRMVEEGIELSDFTLTSVVNACGLLMETKTSEQIHGFVLKFGFGSNDCIETALLDMCTRCGRMADAKKMFHRWPSNQNNSIIWTSMICGYARYGQPDEAISLFCLGQAEGTMTLDEVASAAFLCSVSQNSSANDHYPIRDNRMFGSSLPLSLATRNEFGIERNAFVTERLELFLWLHPMQFVRFEVKSMYPLSNPDRHPSSGFDARWSPAL</sequence>
<feature type="repeat" description="PPR" evidence="2">
    <location>
        <begin position="183"/>
        <end position="217"/>
    </location>
</feature>
<reference evidence="3" key="1">
    <citation type="submission" date="2022-12" db="EMBL/GenBank/DDBJ databases">
        <title>Draft genome assemblies for two species of Escallonia (Escalloniales).</title>
        <authorList>
            <person name="Chanderbali A."/>
            <person name="Dervinis C."/>
            <person name="Anghel I."/>
            <person name="Soltis D."/>
            <person name="Soltis P."/>
            <person name="Zapata F."/>
        </authorList>
    </citation>
    <scope>NUCLEOTIDE SEQUENCE</scope>
    <source>
        <strain evidence="3">UCBG64.0493</strain>
        <tissue evidence="3">Leaf</tissue>
    </source>
</reference>
<dbReference type="AlphaFoldDB" id="A0AA88VDC9"/>
<accession>A0AA88VDC9</accession>
<dbReference type="InterPro" id="IPR046960">
    <property type="entry name" value="PPR_At4g14850-like_plant"/>
</dbReference>
<dbReference type="InterPro" id="IPR002885">
    <property type="entry name" value="PPR_rpt"/>
</dbReference>
<evidence type="ECO:0000256" key="1">
    <source>
        <dbReference type="ARBA" id="ARBA00022737"/>
    </source>
</evidence>
<dbReference type="Proteomes" id="UP001188597">
    <property type="component" value="Unassembled WGS sequence"/>
</dbReference>
<dbReference type="PANTHER" id="PTHR47926">
    <property type="entry name" value="PENTATRICOPEPTIDE REPEAT-CONTAINING PROTEIN"/>
    <property type="match status" value="1"/>
</dbReference>
<feature type="repeat" description="PPR" evidence="2">
    <location>
        <begin position="80"/>
        <end position="114"/>
    </location>
</feature>
<dbReference type="EMBL" id="JAVXUP010002096">
    <property type="protein sequence ID" value="KAK3005663.1"/>
    <property type="molecule type" value="Genomic_DNA"/>
</dbReference>
<organism evidence="3 4">
    <name type="scientific">Escallonia herrerae</name>
    <dbReference type="NCBI Taxonomy" id="1293975"/>
    <lineage>
        <taxon>Eukaryota</taxon>
        <taxon>Viridiplantae</taxon>
        <taxon>Streptophyta</taxon>
        <taxon>Embryophyta</taxon>
        <taxon>Tracheophyta</taxon>
        <taxon>Spermatophyta</taxon>
        <taxon>Magnoliopsida</taxon>
        <taxon>eudicotyledons</taxon>
        <taxon>Gunneridae</taxon>
        <taxon>Pentapetalae</taxon>
        <taxon>asterids</taxon>
        <taxon>campanulids</taxon>
        <taxon>Escalloniales</taxon>
        <taxon>Escalloniaceae</taxon>
        <taxon>Escallonia</taxon>
    </lineage>
</organism>
<dbReference type="Gene3D" id="1.25.40.10">
    <property type="entry name" value="Tetratricopeptide repeat domain"/>
    <property type="match status" value="2"/>
</dbReference>
<dbReference type="InterPro" id="IPR011990">
    <property type="entry name" value="TPR-like_helical_dom_sf"/>
</dbReference>
<comment type="caution">
    <text evidence="3">The sequence shown here is derived from an EMBL/GenBank/DDBJ whole genome shotgun (WGS) entry which is preliminary data.</text>
</comment>
<dbReference type="Pfam" id="PF13041">
    <property type="entry name" value="PPR_2"/>
    <property type="match status" value="1"/>
</dbReference>
<name>A0AA88VDC9_9ASTE</name>
<dbReference type="PANTHER" id="PTHR47926:SF512">
    <property type="entry name" value="REPEAT (PPR) SUPERFAMILY PROTEIN, PUTATIVE-RELATED"/>
    <property type="match status" value="1"/>
</dbReference>
<dbReference type="GO" id="GO:0003723">
    <property type="term" value="F:RNA binding"/>
    <property type="evidence" value="ECO:0007669"/>
    <property type="project" value="InterPro"/>
</dbReference>
<evidence type="ECO:0000313" key="3">
    <source>
        <dbReference type="EMBL" id="KAK3005663.1"/>
    </source>
</evidence>
<evidence type="ECO:0008006" key="5">
    <source>
        <dbReference type="Google" id="ProtNLM"/>
    </source>
</evidence>
<gene>
    <name evidence="3" type="ORF">RJ639_015731</name>
</gene>
<dbReference type="FunFam" id="1.25.40.10:FF:000679">
    <property type="entry name" value="Pentatricopeptide repeat-containing protein At5g03800"/>
    <property type="match status" value="1"/>
</dbReference>
<dbReference type="Pfam" id="PF01535">
    <property type="entry name" value="PPR"/>
    <property type="match status" value="3"/>
</dbReference>
<keyword evidence="1" id="KW-0677">Repeat</keyword>
<evidence type="ECO:0000313" key="4">
    <source>
        <dbReference type="Proteomes" id="UP001188597"/>
    </source>
</evidence>
<proteinExistence type="predicted"/>
<dbReference type="PROSITE" id="PS51375">
    <property type="entry name" value="PPR"/>
    <property type="match status" value="2"/>
</dbReference>